<dbReference type="CDD" id="cd00590">
    <property type="entry name" value="RRM_SF"/>
    <property type="match status" value="1"/>
</dbReference>
<dbReference type="PANTHER" id="PTHR23079">
    <property type="entry name" value="RNA-DEPENDENT RNA POLYMERASE"/>
    <property type="match status" value="1"/>
</dbReference>
<evidence type="ECO:0000256" key="6">
    <source>
        <dbReference type="ARBA" id="ARBA00023158"/>
    </source>
</evidence>
<evidence type="ECO:0000256" key="2">
    <source>
        <dbReference type="ARBA" id="ARBA00022484"/>
    </source>
</evidence>
<dbReference type="GO" id="GO:0003968">
    <property type="term" value="F:RNA-directed RNA polymerase activity"/>
    <property type="evidence" value="ECO:0007669"/>
    <property type="project" value="UniProtKB-KW"/>
</dbReference>
<comment type="catalytic activity">
    <reaction evidence="7 9">
        <text>RNA(n) + a ribonucleoside 5'-triphosphate = RNA(n+1) + diphosphate</text>
        <dbReference type="Rhea" id="RHEA:21248"/>
        <dbReference type="Rhea" id="RHEA-COMP:14527"/>
        <dbReference type="Rhea" id="RHEA-COMP:17342"/>
        <dbReference type="ChEBI" id="CHEBI:33019"/>
        <dbReference type="ChEBI" id="CHEBI:61557"/>
        <dbReference type="ChEBI" id="CHEBI:140395"/>
        <dbReference type="EC" id="2.7.7.48"/>
    </reaction>
</comment>
<dbReference type="GO" id="GO:0030422">
    <property type="term" value="P:siRNA processing"/>
    <property type="evidence" value="ECO:0007669"/>
    <property type="project" value="TreeGrafter"/>
</dbReference>
<dbReference type="InterPro" id="IPR007855">
    <property type="entry name" value="RDRP"/>
</dbReference>
<dbReference type="PANTHER" id="PTHR23079:SF5">
    <property type="entry name" value="RNA-DEPENDENT RNA POLYMERASE 2"/>
    <property type="match status" value="1"/>
</dbReference>
<dbReference type="InterPro" id="IPR058763">
    <property type="entry name" value="RRM_RDR1/2-like"/>
</dbReference>
<evidence type="ECO:0000256" key="9">
    <source>
        <dbReference type="RuleBase" id="RU363098"/>
    </source>
</evidence>
<keyword evidence="4 9" id="KW-0548">Nucleotidyltransferase</keyword>
<evidence type="ECO:0000256" key="5">
    <source>
        <dbReference type="ARBA" id="ARBA00022884"/>
    </source>
</evidence>
<proteinExistence type="inferred from homology"/>
<dbReference type="Pfam" id="PF26252">
    <property type="entry name" value="RdRP_helical"/>
    <property type="match status" value="1"/>
</dbReference>
<evidence type="ECO:0000256" key="7">
    <source>
        <dbReference type="ARBA" id="ARBA00048744"/>
    </source>
</evidence>
<feature type="domain" description="RRM" evidence="10">
    <location>
        <begin position="9"/>
        <end position="92"/>
    </location>
</feature>
<keyword evidence="12" id="KW-1185">Reference proteome</keyword>
<dbReference type="PROSITE" id="PS50102">
    <property type="entry name" value="RRM"/>
    <property type="match status" value="1"/>
</dbReference>
<dbReference type="InterPro" id="IPR058751">
    <property type="entry name" value="RDRP_helical"/>
</dbReference>
<evidence type="ECO:0000256" key="3">
    <source>
        <dbReference type="ARBA" id="ARBA00022679"/>
    </source>
</evidence>
<protein>
    <recommendedName>
        <fullName evidence="9">RNA-dependent RNA polymerase</fullName>
        <ecNumber evidence="9">2.7.7.48</ecNumber>
    </recommendedName>
</protein>
<dbReference type="EC" id="2.7.7.48" evidence="9"/>
<evidence type="ECO:0000256" key="4">
    <source>
        <dbReference type="ARBA" id="ARBA00022695"/>
    </source>
</evidence>
<accession>A0AAV6X958</accession>
<gene>
    <name evidence="11" type="ORF">BUALT_Bualt07G0038600</name>
</gene>
<comment type="similarity">
    <text evidence="1 9">Belongs to the RdRP family.</text>
</comment>
<dbReference type="Proteomes" id="UP000826271">
    <property type="component" value="Unassembled WGS sequence"/>
</dbReference>
<dbReference type="Pfam" id="PF26250">
    <property type="entry name" value="RRM_RdRP1_2"/>
    <property type="match status" value="1"/>
</dbReference>
<sequence length="1345" mass="153281">MDTRERSTLTVKVSNIPQSAIAQDLLTFLESTLGKGTIFAVEIFTEHQNWKSRGHGRVQFDNPQAKIEALSLSHKRKLLFKGSHLSISSSFNDIIVRPVDRRNRVEYGGGSVLLAGLMVRSDCMGILESWDGVKMWIMPERKKVEMFVNHEGECYKLEVNFGDVWEINGCSLDGGDGNVDAILMKLKHAPKIYKKVSGTDVASRFRTDRYHICKEDFDFVWVRTTDFSNTKSIGYLSSLCWEIEGLQNFDIYTSLPYYSKDVMNLSLEGVKFHHPSNLVPIVANNSDFEIAYEVLFQLNSLVHTQKLSLSAVNTELFHLLSRLDTDAALLVLQKMHKLHSTCFEPKLFIESQYPVINHNGENFTTTTLKRLTDQNIMSCHRVLVTPSKIFCLGPELESSNYIVKNFAAYASDFLRVTFVDEDWGRLGANAVSTSIKQGIFSKPYRTEIYHRVLSVLRDGIVIGDKKFEFLAFSASQLRSNSVWMFASNDHVKAEDIREWMGCFNKIRSVSKCAARMGQLFSSSKQTLEVHPRDVDIIPDIEVISDGVKYCFSDGIGKISYAFAKEIVSKLNLSHTPSAFQIRYGGYKGVIVVDRKSFRKLALRSSMLKFESNNCMLNVTKWCESQPCYLNREIITLLSTLGVEDRVFLAMQEEQLQFLGKMLIDKKAALNVLESTGGSEMKSILAKMLRQGYEPNKEPYLSTMLQSHLESQLSDLRSRCRVFVPKGRVLVGCLDEMGTLEYGQVYVRVTLTKSELECGEQKYFQRVDETTSVVKGKVVVTKNPCLHPGDVRILEAVFDLQLHENHLVDCLVFPQKGDRPHPNECSGGDLDGDLYFISWDENLIPPRIVDPMDYTGRRPRIMDHDVMLEEIQKFFADYLISDTLGAISTAHLIHADREPDKAMSSKCLELATLHSMAVDFAKTGAPAEMPHFLKPREFPDFMERFEKPMYVSQGPLGKLYRATMRFAHQTKISAVDFPSKISSDAYDQDLVVDGYEAFIKTAESHKEDYLDKMRSLMSYYGTESEVEILTGDLQKKSSYLQRDNRRYGEVKERILVSVKNMMKEVKGWLRSGYDEAEQPKLASAWYYEIQKFFADYLISDTLGAISTAHLIHADREPDKAMSSKCLELATLHSMAVDFAKTGAPAEMPHFLKPREFPDFMERFEKPMYVSQGPLGKLYRATMRFAHQTKISAVDFPSKISSDAYDQDLVVDGYEAFIKTAESHKEDYLDKMRSLMSYYGTESEVEILTGDLQKKSSYLQRDNRRYGEVKERILVSVKNMMKEVKGWLRSGYDEAEQPKLASAWYYVTYHPTYSHDSVNCLGFPWVVGDILLDIKKAKSCMCIDDSV</sequence>
<dbReference type="InterPro" id="IPR057590">
    <property type="entry name" value="PH_RDR1/2-like"/>
</dbReference>
<dbReference type="SUPFAM" id="SSF54928">
    <property type="entry name" value="RNA-binding domain, RBD"/>
    <property type="match status" value="1"/>
</dbReference>
<reference evidence="11" key="1">
    <citation type="submission" date="2019-10" db="EMBL/GenBank/DDBJ databases">
        <authorList>
            <person name="Zhang R."/>
            <person name="Pan Y."/>
            <person name="Wang J."/>
            <person name="Ma R."/>
            <person name="Yu S."/>
        </authorList>
    </citation>
    <scope>NUCLEOTIDE SEQUENCE</scope>
    <source>
        <strain evidence="11">LA-IB0</strain>
        <tissue evidence="11">Leaf</tissue>
    </source>
</reference>
<keyword evidence="6 9" id="KW-0943">RNA-mediated gene silencing</keyword>
<dbReference type="Pfam" id="PF24823">
    <property type="entry name" value="PH_RDR2"/>
    <property type="match status" value="1"/>
</dbReference>
<keyword evidence="3 9" id="KW-0808">Transferase</keyword>
<dbReference type="GO" id="GO:0031380">
    <property type="term" value="C:nuclear RNA-directed RNA polymerase complex"/>
    <property type="evidence" value="ECO:0007669"/>
    <property type="project" value="TreeGrafter"/>
</dbReference>
<evidence type="ECO:0000256" key="1">
    <source>
        <dbReference type="ARBA" id="ARBA00005762"/>
    </source>
</evidence>
<evidence type="ECO:0000313" key="12">
    <source>
        <dbReference type="Proteomes" id="UP000826271"/>
    </source>
</evidence>
<keyword evidence="5 8" id="KW-0694">RNA-binding</keyword>
<dbReference type="InterPro" id="IPR057596">
    <property type="entry name" value="RDRP_core"/>
</dbReference>
<comment type="caution">
    <text evidence="11">The sequence shown here is derived from an EMBL/GenBank/DDBJ whole genome shotgun (WGS) entry which is preliminary data.</text>
</comment>
<evidence type="ECO:0000259" key="10">
    <source>
        <dbReference type="PROSITE" id="PS50102"/>
    </source>
</evidence>
<dbReference type="InterPro" id="IPR000504">
    <property type="entry name" value="RRM_dom"/>
</dbReference>
<dbReference type="Pfam" id="PF05183">
    <property type="entry name" value="RdRP"/>
    <property type="match status" value="2"/>
</dbReference>
<name>A0AAV6X958_9LAMI</name>
<evidence type="ECO:0000256" key="8">
    <source>
        <dbReference type="PROSITE-ProRule" id="PRU00176"/>
    </source>
</evidence>
<dbReference type="EMBL" id="WHWC01000007">
    <property type="protein sequence ID" value="KAG8378958.1"/>
    <property type="molecule type" value="Genomic_DNA"/>
</dbReference>
<evidence type="ECO:0000313" key="11">
    <source>
        <dbReference type="EMBL" id="KAG8378958.1"/>
    </source>
</evidence>
<organism evidence="11 12">
    <name type="scientific">Buddleja alternifolia</name>
    <dbReference type="NCBI Taxonomy" id="168488"/>
    <lineage>
        <taxon>Eukaryota</taxon>
        <taxon>Viridiplantae</taxon>
        <taxon>Streptophyta</taxon>
        <taxon>Embryophyta</taxon>
        <taxon>Tracheophyta</taxon>
        <taxon>Spermatophyta</taxon>
        <taxon>Magnoliopsida</taxon>
        <taxon>eudicotyledons</taxon>
        <taxon>Gunneridae</taxon>
        <taxon>Pentapetalae</taxon>
        <taxon>asterids</taxon>
        <taxon>lamiids</taxon>
        <taxon>Lamiales</taxon>
        <taxon>Scrophulariaceae</taxon>
        <taxon>Buddlejeae</taxon>
        <taxon>Buddleja</taxon>
    </lineage>
</organism>
<keyword evidence="2 9" id="KW-0696">RNA-directed RNA polymerase</keyword>
<comment type="function">
    <text evidence="9">Probably involved in the RNA silencing pathway and required for the generation of small interfering RNAs (siRNAs).</text>
</comment>
<dbReference type="InterPro" id="IPR035979">
    <property type="entry name" value="RBD_domain_sf"/>
</dbReference>
<dbReference type="Pfam" id="PF26253">
    <property type="entry name" value="RdRP_head"/>
    <property type="match status" value="1"/>
</dbReference>
<dbReference type="Gene3D" id="3.30.70.330">
    <property type="match status" value="1"/>
</dbReference>
<dbReference type="InterPro" id="IPR058752">
    <property type="entry name" value="RDRP_C_head"/>
</dbReference>
<dbReference type="InterPro" id="IPR012677">
    <property type="entry name" value="Nucleotide-bd_a/b_plait_sf"/>
</dbReference>
<dbReference type="GO" id="GO:0003723">
    <property type="term" value="F:RNA binding"/>
    <property type="evidence" value="ECO:0007669"/>
    <property type="project" value="UniProtKB-UniRule"/>
</dbReference>